<feature type="domain" description="Calcineurin-like phosphoesterase" evidence="1">
    <location>
        <begin position="3"/>
        <end position="170"/>
    </location>
</feature>
<name>A0A6J5KUA6_9CAUD</name>
<protein>
    <submittedName>
        <fullName evidence="2">Endonuclease subunit</fullName>
    </submittedName>
</protein>
<sequence>MSRILFIGDPHLKITNFEQSIAFLRWVEEITELHNPDIVCNLGDTFDTHAVVRAELMSEFKRHVEVIATKRPYWYVLGNHDQFKPKDAKYHALQCFNISNFVVFDKITELEGITVVPYVAKFEDFPLQTQSICITHNTFIGADYGFKREDCGVNADKVSADIIISGHIHRRQSFGKVTYPGTPFANSANDVDQSKGVLLFDTENFEQKFIESPFTRWRGLEFEVTATNTIQHLHEMLKVELNTTDKWIIKASGPKIELAAYFKSEMFLSLIKGKKVVTKAIPTDKNKQKVQIKATSIEDIMSEYVNKVYDGGLDKQLILNKINDIITNTR</sequence>
<dbReference type="EMBL" id="LR796189">
    <property type="protein sequence ID" value="CAB4124862.1"/>
    <property type="molecule type" value="Genomic_DNA"/>
</dbReference>
<evidence type="ECO:0000259" key="1">
    <source>
        <dbReference type="Pfam" id="PF00149"/>
    </source>
</evidence>
<keyword evidence="2" id="KW-0255">Endonuclease</keyword>
<accession>A0A6J5KUA6</accession>
<keyword evidence="2" id="KW-0378">Hydrolase</keyword>
<dbReference type="GO" id="GO:0016787">
    <property type="term" value="F:hydrolase activity"/>
    <property type="evidence" value="ECO:0007669"/>
    <property type="project" value="InterPro"/>
</dbReference>
<dbReference type="PANTHER" id="PTHR30337">
    <property type="entry name" value="COMPONENT OF ATP-DEPENDENT DSDNA EXONUCLEASE"/>
    <property type="match status" value="1"/>
</dbReference>
<dbReference type="InterPro" id="IPR050535">
    <property type="entry name" value="DNA_Repair-Maintenance_Comp"/>
</dbReference>
<dbReference type="GO" id="GO:0004519">
    <property type="term" value="F:endonuclease activity"/>
    <property type="evidence" value="ECO:0007669"/>
    <property type="project" value="UniProtKB-KW"/>
</dbReference>
<dbReference type="Gene3D" id="3.60.21.10">
    <property type="match status" value="2"/>
</dbReference>
<proteinExistence type="predicted"/>
<dbReference type="SUPFAM" id="SSF56300">
    <property type="entry name" value="Metallo-dependent phosphatases"/>
    <property type="match status" value="1"/>
</dbReference>
<keyword evidence="2" id="KW-0540">Nuclease</keyword>
<reference evidence="2" key="1">
    <citation type="submission" date="2020-04" db="EMBL/GenBank/DDBJ databases">
        <authorList>
            <person name="Chiriac C."/>
            <person name="Salcher M."/>
            <person name="Ghai R."/>
            <person name="Kavagutti S V."/>
        </authorList>
    </citation>
    <scope>NUCLEOTIDE SEQUENCE</scope>
</reference>
<gene>
    <name evidence="2" type="ORF">UFOVP53_36</name>
</gene>
<dbReference type="PANTHER" id="PTHR30337:SF0">
    <property type="entry name" value="NUCLEASE SBCCD SUBUNIT D"/>
    <property type="match status" value="1"/>
</dbReference>
<dbReference type="InterPro" id="IPR004843">
    <property type="entry name" value="Calcineurin-like_PHP"/>
</dbReference>
<evidence type="ECO:0000313" key="2">
    <source>
        <dbReference type="EMBL" id="CAB4124862.1"/>
    </source>
</evidence>
<dbReference type="Pfam" id="PF00149">
    <property type="entry name" value="Metallophos"/>
    <property type="match status" value="1"/>
</dbReference>
<dbReference type="InterPro" id="IPR029052">
    <property type="entry name" value="Metallo-depent_PP-like"/>
</dbReference>
<organism evidence="2">
    <name type="scientific">uncultured Caudovirales phage</name>
    <dbReference type="NCBI Taxonomy" id="2100421"/>
    <lineage>
        <taxon>Viruses</taxon>
        <taxon>Duplodnaviria</taxon>
        <taxon>Heunggongvirae</taxon>
        <taxon>Uroviricota</taxon>
        <taxon>Caudoviricetes</taxon>
        <taxon>Peduoviridae</taxon>
        <taxon>Maltschvirus</taxon>
        <taxon>Maltschvirus maltsch</taxon>
    </lineage>
</organism>